<comment type="similarity">
    <text evidence="2">Belongs to the UPF0702 family.</text>
</comment>
<name>A0AAW6T3L2_9BACI</name>
<protein>
    <submittedName>
        <fullName evidence="10">DUF421 domain-containing protein</fullName>
    </submittedName>
</protein>
<dbReference type="RefSeq" id="WP_280619059.1">
    <property type="nucleotide sequence ID" value="NZ_JAROYP010000029.1"/>
</dbReference>
<evidence type="ECO:0000259" key="9">
    <source>
        <dbReference type="Pfam" id="PF20730"/>
    </source>
</evidence>
<dbReference type="Proteomes" id="UP001159179">
    <property type="component" value="Unassembled WGS sequence"/>
</dbReference>
<feature type="transmembrane region" description="Helical" evidence="7">
    <location>
        <begin position="20"/>
        <end position="37"/>
    </location>
</feature>
<dbReference type="PANTHER" id="PTHR34582">
    <property type="entry name" value="UPF0702 TRANSMEMBRANE PROTEIN YCAP"/>
    <property type="match status" value="1"/>
</dbReference>
<proteinExistence type="inferred from homology"/>
<keyword evidence="4 7" id="KW-0812">Transmembrane</keyword>
<dbReference type="AlphaFoldDB" id="A0AAW6T3L2"/>
<comment type="subcellular location">
    <subcellularLocation>
        <location evidence="1">Cell membrane</location>
        <topology evidence="1">Multi-pass membrane protein</topology>
    </subcellularLocation>
</comment>
<evidence type="ECO:0000256" key="3">
    <source>
        <dbReference type="ARBA" id="ARBA00022475"/>
    </source>
</evidence>
<dbReference type="InterPro" id="IPR048454">
    <property type="entry name" value="YetF_N"/>
</dbReference>
<keyword evidence="5 7" id="KW-1133">Transmembrane helix</keyword>
<reference evidence="10" key="1">
    <citation type="submission" date="2023-03" db="EMBL/GenBank/DDBJ databases">
        <title>Bacterial isolates from washroom surfaces on a university campus.</title>
        <authorList>
            <person name="Holman D.B."/>
            <person name="Gzyl K.E."/>
            <person name="Taheri A.E."/>
        </authorList>
    </citation>
    <scope>NUCLEOTIDE SEQUENCE</scope>
    <source>
        <strain evidence="10">RD03</strain>
    </source>
</reference>
<dbReference type="Pfam" id="PF20730">
    <property type="entry name" value="YetF_N"/>
    <property type="match status" value="1"/>
</dbReference>
<evidence type="ECO:0000256" key="2">
    <source>
        <dbReference type="ARBA" id="ARBA00006448"/>
    </source>
</evidence>
<evidence type="ECO:0000313" key="10">
    <source>
        <dbReference type="EMBL" id="MDH5164370.1"/>
    </source>
</evidence>
<sequence length="240" mass="27335">MKVGENNVILCLKEYCMEAIFITSLRTFISFGVLLLLTRILGKKQLNHVTVFTYITGIALGNIAGDMVVHKDIKITDGIIGLTLWSLLTLIIEYISLKSVNVRTILDGEPSIIIKQGKINVDAMRSNKLNMDDLMMLMRLKDVFSIKEVEYAILEPNGQLSILKKEEYESVIKKDVHISTKRRPYLPSELIVDGKIIKKNLKELNINEDWLLEELKMKGHPHLSKIFYAELQPDGSIHVD</sequence>
<dbReference type="GO" id="GO:0005886">
    <property type="term" value="C:plasma membrane"/>
    <property type="evidence" value="ECO:0007669"/>
    <property type="project" value="UniProtKB-SubCell"/>
</dbReference>
<feature type="domain" description="YetF C-terminal" evidence="8">
    <location>
        <begin position="98"/>
        <end position="231"/>
    </location>
</feature>
<feature type="domain" description="YetF-like N-terminal transmembrane" evidence="9">
    <location>
        <begin position="24"/>
        <end position="95"/>
    </location>
</feature>
<evidence type="ECO:0000256" key="4">
    <source>
        <dbReference type="ARBA" id="ARBA00022692"/>
    </source>
</evidence>
<comment type="caution">
    <text evidence="10">The sequence shown here is derived from an EMBL/GenBank/DDBJ whole genome shotgun (WGS) entry which is preliminary data.</text>
</comment>
<dbReference type="Pfam" id="PF04239">
    <property type="entry name" value="DUF421"/>
    <property type="match status" value="1"/>
</dbReference>
<dbReference type="InterPro" id="IPR023090">
    <property type="entry name" value="UPF0702_alpha/beta_dom_sf"/>
</dbReference>
<accession>A0AAW6T3L2</accession>
<evidence type="ECO:0000256" key="1">
    <source>
        <dbReference type="ARBA" id="ARBA00004651"/>
    </source>
</evidence>
<keyword evidence="6 7" id="KW-0472">Membrane</keyword>
<evidence type="ECO:0000256" key="5">
    <source>
        <dbReference type="ARBA" id="ARBA00022989"/>
    </source>
</evidence>
<gene>
    <name evidence="10" type="ORF">P5X88_25890</name>
</gene>
<keyword evidence="3" id="KW-1003">Cell membrane</keyword>
<evidence type="ECO:0000256" key="7">
    <source>
        <dbReference type="SAM" id="Phobius"/>
    </source>
</evidence>
<dbReference type="PANTHER" id="PTHR34582:SF7">
    <property type="entry name" value="UPF0702 TRANSMEMBRANE PROTEIN YDFS"/>
    <property type="match status" value="1"/>
</dbReference>
<evidence type="ECO:0000256" key="6">
    <source>
        <dbReference type="ARBA" id="ARBA00023136"/>
    </source>
</evidence>
<feature type="transmembrane region" description="Helical" evidence="7">
    <location>
        <begin position="75"/>
        <end position="95"/>
    </location>
</feature>
<dbReference type="InterPro" id="IPR007353">
    <property type="entry name" value="DUF421"/>
</dbReference>
<dbReference type="Gene3D" id="3.30.240.20">
    <property type="entry name" value="bsu07140 like domains"/>
    <property type="match status" value="2"/>
</dbReference>
<dbReference type="EMBL" id="JAROYP010000029">
    <property type="protein sequence ID" value="MDH5164370.1"/>
    <property type="molecule type" value="Genomic_DNA"/>
</dbReference>
<feature type="transmembrane region" description="Helical" evidence="7">
    <location>
        <begin position="49"/>
        <end position="69"/>
    </location>
</feature>
<organism evidence="10 11">
    <name type="scientific">Heyndrickxia oleronia</name>
    <dbReference type="NCBI Taxonomy" id="38875"/>
    <lineage>
        <taxon>Bacteria</taxon>
        <taxon>Bacillati</taxon>
        <taxon>Bacillota</taxon>
        <taxon>Bacilli</taxon>
        <taxon>Bacillales</taxon>
        <taxon>Bacillaceae</taxon>
        <taxon>Heyndrickxia</taxon>
    </lineage>
</organism>
<evidence type="ECO:0000259" key="8">
    <source>
        <dbReference type="Pfam" id="PF04239"/>
    </source>
</evidence>
<evidence type="ECO:0000313" key="11">
    <source>
        <dbReference type="Proteomes" id="UP001159179"/>
    </source>
</evidence>